<evidence type="ECO:0000313" key="2">
    <source>
        <dbReference type="Proteomes" id="UP001154252"/>
    </source>
</evidence>
<reference evidence="1" key="1">
    <citation type="submission" date="2021-07" db="EMBL/GenBank/DDBJ databases">
        <authorList>
            <person name="Branca A.L. A."/>
        </authorList>
    </citation>
    <scope>NUCLEOTIDE SEQUENCE</scope>
</reference>
<sequence length="275" mass="30964">MSTLSLTPSSVSSRTVVSADQFKTQPQFEQAIHNTLREAKGFHELVIINVPPGWKDFLWQVEEDLPSIRKTYNPESRCLRLKIMPSYAHNCIAEWISASISRACAIGFLNPAELDLLLLQQGTTLSFTNSPYRGLRKEPDALLHTPSQPFPTLVAEVGWSESYNDLLDDMNRLLIGANGAIKIVILVKLTKHANDSVSGVLELYRNYRQGIPRRTQTEVIFPMPAGDPAQPLDIRRCDLYPVQSPRNPNENFPLIISRLRYHARISLAKEGYVPA</sequence>
<proteinExistence type="predicted"/>
<dbReference type="Proteomes" id="UP001154252">
    <property type="component" value="Unassembled WGS sequence"/>
</dbReference>
<organism evidence="1 2">
    <name type="scientific">Penicillium egyptiacum</name>
    <dbReference type="NCBI Taxonomy" id="1303716"/>
    <lineage>
        <taxon>Eukaryota</taxon>
        <taxon>Fungi</taxon>
        <taxon>Dikarya</taxon>
        <taxon>Ascomycota</taxon>
        <taxon>Pezizomycotina</taxon>
        <taxon>Eurotiomycetes</taxon>
        <taxon>Eurotiomycetidae</taxon>
        <taxon>Eurotiales</taxon>
        <taxon>Aspergillaceae</taxon>
        <taxon>Penicillium</taxon>
    </lineage>
</organism>
<gene>
    <name evidence="1" type="ORF">PEGY_LOCUS4364</name>
</gene>
<dbReference type="OrthoDB" id="4368470at2759"/>
<comment type="caution">
    <text evidence="1">The sequence shown here is derived from an EMBL/GenBank/DDBJ whole genome shotgun (WGS) entry which is preliminary data.</text>
</comment>
<dbReference type="EMBL" id="CAJVRC010000859">
    <property type="protein sequence ID" value="CAG8896390.1"/>
    <property type="molecule type" value="Genomic_DNA"/>
</dbReference>
<keyword evidence="2" id="KW-1185">Reference proteome</keyword>
<name>A0A9W4K8A3_9EURO</name>
<dbReference type="AlphaFoldDB" id="A0A9W4K8A3"/>
<accession>A0A9W4K8A3</accession>
<evidence type="ECO:0000313" key="1">
    <source>
        <dbReference type="EMBL" id="CAG8896390.1"/>
    </source>
</evidence>
<protein>
    <submittedName>
        <fullName evidence="1">Uncharacterized protein</fullName>
    </submittedName>
</protein>